<dbReference type="AlphaFoldDB" id="A0A7N0VII4"/>
<dbReference type="InterPro" id="IPR001547">
    <property type="entry name" value="Glyco_hydro_5"/>
</dbReference>
<protein>
    <recommendedName>
        <fullName evidence="6">Glycoside hydrolase family 5 domain-containing protein</fullName>
    </recommendedName>
</protein>
<evidence type="ECO:0000313" key="8">
    <source>
        <dbReference type="Proteomes" id="UP000594263"/>
    </source>
</evidence>
<dbReference type="GO" id="GO:0004553">
    <property type="term" value="F:hydrolase activity, hydrolyzing O-glycosyl compounds"/>
    <property type="evidence" value="ECO:0007669"/>
    <property type="project" value="InterPro"/>
</dbReference>
<evidence type="ECO:0000313" key="7">
    <source>
        <dbReference type="EnsemblPlants" id="Kaladp0902s0003.1.v1.1"/>
    </source>
</evidence>
<organism evidence="7 8">
    <name type="scientific">Kalanchoe fedtschenkoi</name>
    <name type="common">Lavender scallops</name>
    <name type="synonym">South American air plant</name>
    <dbReference type="NCBI Taxonomy" id="63787"/>
    <lineage>
        <taxon>Eukaryota</taxon>
        <taxon>Viridiplantae</taxon>
        <taxon>Streptophyta</taxon>
        <taxon>Embryophyta</taxon>
        <taxon>Tracheophyta</taxon>
        <taxon>Spermatophyta</taxon>
        <taxon>Magnoliopsida</taxon>
        <taxon>eudicotyledons</taxon>
        <taxon>Gunneridae</taxon>
        <taxon>Pentapetalae</taxon>
        <taxon>Saxifragales</taxon>
        <taxon>Crassulaceae</taxon>
        <taxon>Kalanchoe</taxon>
    </lineage>
</organism>
<dbReference type="Gene3D" id="3.20.20.80">
    <property type="entry name" value="Glycosidases"/>
    <property type="match status" value="1"/>
</dbReference>
<dbReference type="InterPro" id="IPR035992">
    <property type="entry name" value="Ricin_B-like_lectins"/>
</dbReference>
<name>A0A7N0VII4_KALFE</name>
<dbReference type="OMA" id="PINEMCT"/>
<reference evidence="7" key="1">
    <citation type="submission" date="2021-01" db="UniProtKB">
        <authorList>
            <consortium name="EnsemblPlants"/>
        </authorList>
    </citation>
    <scope>IDENTIFICATION</scope>
</reference>
<evidence type="ECO:0000259" key="6">
    <source>
        <dbReference type="Pfam" id="PF00150"/>
    </source>
</evidence>
<keyword evidence="3 4" id="KW-0326">Glycosidase</keyword>
<keyword evidence="5" id="KW-0732">Signal</keyword>
<dbReference type="SUPFAM" id="SSF51445">
    <property type="entry name" value="(Trans)glycosidases"/>
    <property type="match status" value="1"/>
</dbReference>
<dbReference type="GO" id="GO:0000272">
    <property type="term" value="P:polysaccharide catabolic process"/>
    <property type="evidence" value="ECO:0007669"/>
    <property type="project" value="InterPro"/>
</dbReference>
<dbReference type="PROSITE" id="PS50231">
    <property type="entry name" value="RICIN_B_LECTIN"/>
    <property type="match status" value="1"/>
</dbReference>
<dbReference type="Proteomes" id="UP000594263">
    <property type="component" value="Unplaced"/>
</dbReference>
<evidence type="ECO:0000256" key="1">
    <source>
        <dbReference type="ARBA" id="ARBA00005641"/>
    </source>
</evidence>
<feature type="signal peptide" evidence="5">
    <location>
        <begin position="1"/>
        <end position="23"/>
    </location>
</feature>
<sequence length="540" mass="61850">MINLTTLTFLSSFLFLLATLSHSLPLTTDSRWIVDDTSGHRVKLRCANWPGHMEAMVPEGLDRQPVDDISKLIPQLGFNCVRLTWATWSFTRDGYQNLTVSQSFKKLGLTDARDGIMKNNPDLLHVGIHDAQAAVVNSLGEHGVMVVLDNHISTPMWCCSENDNNGFFGDSDFDPEEWIRGWKVVAERYKDNQWVVGLSLRNELRGSKQNVSVWFHYTQKCAKAIHAIDPKTLVIVSGLDYDSDLSFLKDRPYGLDLNKKLVFEFHWYSFTAGQQPKWLSEPINEMCTKSREWFQKQAGFLLTTSRNRTETYPLFLSEFGIDERGLNEADNRYFTCFCTIAAENDLDWAVWGLQGSYYQRDGIEGPTETYGVLDTTWSRPKNYDVLGRFNLLQHILQDSNDRAAQYYTLLYHPQTGRCGQVIGDDKVYQENCKQRSGWEHKGDGSPIRLRGTPMCLKAQGENLPVLVTEDCNDKMSRWSFLPPSELHIGTKDARGNDLCLEWQASDYYTFLTTKKCVLDGKVSSERQWFQLIPTNVDVEK</sequence>
<proteinExistence type="inferred from homology"/>
<dbReference type="Pfam" id="PF00150">
    <property type="entry name" value="Cellulase"/>
    <property type="match status" value="1"/>
</dbReference>
<dbReference type="SUPFAM" id="SSF50370">
    <property type="entry name" value="Ricin B-like lectins"/>
    <property type="match status" value="1"/>
</dbReference>
<dbReference type="Gramene" id="Kaladp0902s0003.1.v1.1">
    <property type="protein sequence ID" value="Kaladp0902s0003.1.v1.1"/>
    <property type="gene ID" value="Kaladp0902s0003.v1.1"/>
</dbReference>
<keyword evidence="2 4" id="KW-0378">Hydrolase</keyword>
<comment type="similarity">
    <text evidence="1 4">Belongs to the glycosyl hydrolase 5 (cellulase A) family.</text>
</comment>
<evidence type="ECO:0000256" key="3">
    <source>
        <dbReference type="ARBA" id="ARBA00023295"/>
    </source>
</evidence>
<evidence type="ECO:0000256" key="5">
    <source>
        <dbReference type="SAM" id="SignalP"/>
    </source>
</evidence>
<feature type="chain" id="PRO_5029529870" description="Glycoside hydrolase family 5 domain-containing protein" evidence="5">
    <location>
        <begin position="24"/>
        <end position="540"/>
    </location>
</feature>
<evidence type="ECO:0000256" key="2">
    <source>
        <dbReference type="ARBA" id="ARBA00022801"/>
    </source>
</evidence>
<keyword evidence="8" id="KW-1185">Reference proteome</keyword>
<feature type="domain" description="Glycoside hydrolase family 5" evidence="6">
    <location>
        <begin position="65"/>
        <end position="353"/>
    </location>
</feature>
<dbReference type="PANTHER" id="PTHR31263:SF0">
    <property type="entry name" value="CELLULASE FAMILY PROTEIN (AFU_ORTHOLOGUE AFUA_5G14560)"/>
    <property type="match status" value="1"/>
</dbReference>
<dbReference type="PANTHER" id="PTHR31263">
    <property type="entry name" value="CELLULASE FAMILY PROTEIN (AFU_ORTHOLOGUE AFUA_5G14560)"/>
    <property type="match status" value="1"/>
</dbReference>
<dbReference type="InterPro" id="IPR017853">
    <property type="entry name" value="GH"/>
</dbReference>
<dbReference type="EnsemblPlants" id="Kaladp0902s0003.1.v1.1">
    <property type="protein sequence ID" value="Kaladp0902s0003.1.v1.1"/>
    <property type="gene ID" value="Kaladp0902s0003.v1.1"/>
</dbReference>
<evidence type="ECO:0000256" key="4">
    <source>
        <dbReference type="RuleBase" id="RU361153"/>
    </source>
</evidence>
<accession>A0A7N0VII4</accession>